<evidence type="ECO:0000313" key="1">
    <source>
        <dbReference type="EMBL" id="KAJ7426077.1"/>
    </source>
</evidence>
<sequence>MFPTCTAPVASVAPTAAETLKSLCIELIMHNMVSVQTDGWQQSEIDAEGHDCLQCSTEIMKISHSDGNLNGEEENNVRRFTLVLANSNCLVHLRCWRLQRRGLAIEKALILVDLMVDSNLSCPWEQLNAFSLEVKGKDVKMSKGLEFATMLMEMKGPEER</sequence>
<comment type="caution">
    <text evidence="1">The sequence shown here is derived from an EMBL/GenBank/DDBJ whole genome shotgun (WGS) entry which is preliminary data.</text>
</comment>
<dbReference type="Proteomes" id="UP001145742">
    <property type="component" value="Unassembled WGS sequence"/>
</dbReference>
<dbReference type="EMBL" id="WHWB01032323">
    <property type="protein sequence ID" value="KAJ7426077.1"/>
    <property type="molecule type" value="Genomic_DNA"/>
</dbReference>
<proteinExistence type="predicted"/>
<organism evidence="1 2">
    <name type="scientific">Willisornis vidua</name>
    <name type="common">Xingu scale-backed antbird</name>
    <dbReference type="NCBI Taxonomy" id="1566151"/>
    <lineage>
        <taxon>Eukaryota</taxon>
        <taxon>Metazoa</taxon>
        <taxon>Chordata</taxon>
        <taxon>Craniata</taxon>
        <taxon>Vertebrata</taxon>
        <taxon>Euteleostomi</taxon>
        <taxon>Archelosauria</taxon>
        <taxon>Archosauria</taxon>
        <taxon>Dinosauria</taxon>
        <taxon>Saurischia</taxon>
        <taxon>Theropoda</taxon>
        <taxon>Coelurosauria</taxon>
        <taxon>Aves</taxon>
        <taxon>Neognathae</taxon>
        <taxon>Neoaves</taxon>
        <taxon>Telluraves</taxon>
        <taxon>Australaves</taxon>
        <taxon>Passeriformes</taxon>
        <taxon>Thamnophilidae</taxon>
        <taxon>Willisornis</taxon>
    </lineage>
</organism>
<accession>A0ABQ9DV89</accession>
<keyword evidence="2" id="KW-1185">Reference proteome</keyword>
<gene>
    <name evidence="1" type="ORF">WISP_19272</name>
</gene>
<evidence type="ECO:0000313" key="2">
    <source>
        <dbReference type="Proteomes" id="UP001145742"/>
    </source>
</evidence>
<protein>
    <submittedName>
        <fullName evidence="1">Uncharacterized protein</fullName>
    </submittedName>
</protein>
<name>A0ABQ9DV89_9PASS</name>
<reference evidence="1" key="1">
    <citation type="submission" date="2019-10" db="EMBL/GenBank/DDBJ databases">
        <authorList>
            <person name="Soares A.E.R."/>
            <person name="Aleixo A."/>
            <person name="Schneider P."/>
            <person name="Miyaki C.Y."/>
            <person name="Schneider M.P."/>
            <person name="Mello C."/>
            <person name="Vasconcelos A.T.R."/>
        </authorList>
    </citation>
    <scope>NUCLEOTIDE SEQUENCE</scope>
    <source>
        <tissue evidence="1">Muscle</tissue>
    </source>
</reference>